<keyword evidence="2" id="KW-1185">Reference proteome</keyword>
<proteinExistence type="predicted"/>
<accession>A0A9P6TCN2</accession>
<evidence type="ECO:0000313" key="2">
    <source>
        <dbReference type="Proteomes" id="UP000886653"/>
    </source>
</evidence>
<comment type="caution">
    <text evidence="1">The sequence shown here is derived from an EMBL/GenBank/DDBJ whole genome shotgun (WGS) entry which is preliminary data.</text>
</comment>
<reference evidence="1" key="1">
    <citation type="submission" date="2013-11" db="EMBL/GenBank/DDBJ databases">
        <title>Genome sequence of the fusiform rust pathogen reveals effectors for host alternation and coevolution with pine.</title>
        <authorList>
            <consortium name="DOE Joint Genome Institute"/>
            <person name="Smith K."/>
            <person name="Pendleton A."/>
            <person name="Kubisiak T."/>
            <person name="Anderson C."/>
            <person name="Salamov A."/>
            <person name="Aerts A."/>
            <person name="Riley R."/>
            <person name="Clum A."/>
            <person name="Lindquist E."/>
            <person name="Ence D."/>
            <person name="Campbell M."/>
            <person name="Kronenberg Z."/>
            <person name="Feau N."/>
            <person name="Dhillon B."/>
            <person name="Hamelin R."/>
            <person name="Burleigh J."/>
            <person name="Smith J."/>
            <person name="Yandell M."/>
            <person name="Nelson C."/>
            <person name="Grigoriev I."/>
            <person name="Davis J."/>
        </authorList>
    </citation>
    <scope>NUCLEOTIDE SEQUENCE</scope>
    <source>
        <strain evidence="1">G11</strain>
    </source>
</reference>
<evidence type="ECO:0000313" key="1">
    <source>
        <dbReference type="EMBL" id="KAG0147546.1"/>
    </source>
</evidence>
<sequence length="81" mass="9500">KKLIIQTDNLKAEGVVCQHISKDRSVNQEWKITQNLLTCFQFVIKERVIMSNLNLAYTLSQADISKESYRKKCYISLYQKT</sequence>
<gene>
    <name evidence="1" type="ORF">CROQUDRAFT_42697</name>
</gene>
<feature type="non-terminal residue" evidence="1">
    <location>
        <position position="1"/>
    </location>
</feature>
<organism evidence="1 2">
    <name type="scientific">Cronartium quercuum f. sp. fusiforme G11</name>
    <dbReference type="NCBI Taxonomy" id="708437"/>
    <lineage>
        <taxon>Eukaryota</taxon>
        <taxon>Fungi</taxon>
        <taxon>Dikarya</taxon>
        <taxon>Basidiomycota</taxon>
        <taxon>Pucciniomycotina</taxon>
        <taxon>Pucciniomycetes</taxon>
        <taxon>Pucciniales</taxon>
        <taxon>Coleosporiaceae</taxon>
        <taxon>Cronartium</taxon>
    </lineage>
</organism>
<dbReference type="OrthoDB" id="2506773at2759"/>
<name>A0A9P6TCN2_9BASI</name>
<dbReference type="EMBL" id="MU167246">
    <property type="protein sequence ID" value="KAG0147546.1"/>
    <property type="molecule type" value="Genomic_DNA"/>
</dbReference>
<protein>
    <submittedName>
        <fullName evidence="1">Uncharacterized protein</fullName>
    </submittedName>
</protein>
<dbReference type="AlphaFoldDB" id="A0A9P6TCN2"/>
<dbReference type="Proteomes" id="UP000886653">
    <property type="component" value="Unassembled WGS sequence"/>
</dbReference>